<evidence type="ECO:0000313" key="1">
    <source>
        <dbReference type="EMBL" id="CRL05603.1"/>
    </source>
</evidence>
<dbReference type="Pfam" id="PF07841">
    <property type="entry name" value="DM4_12"/>
    <property type="match status" value="1"/>
</dbReference>
<proteinExistence type="predicted"/>
<dbReference type="AlphaFoldDB" id="A0A1J1IZ95"/>
<dbReference type="PANTHER" id="PTHR21253">
    <property type="entry name" value="F-BOX ONLY PROTEIN 11-RELATED"/>
    <property type="match status" value="1"/>
</dbReference>
<protein>
    <submittedName>
        <fullName evidence="1">CLUMA_CG018208, isoform A</fullName>
    </submittedName>
</protein>
<dbReference type="InterPro" id="IPR006631">
    <property type="entry name" value="DM4_12"/>
</dbReference>
<keyword evidence="2" id="KW-1185">Reference proteome</keyword>
<name>A0A1J1IZ95_9DIPT</name>
<reference evidence="1 2" key="1">
    <citation type="submission" date="2015-04" db="EMBL/GenBank/DDBJ databases">
        <authorList>
            <person name="Syromyatnikov M.Y."/>
            <person name="Popov V.N."/>
        </authorList>
    </citation>
    <scope>NUCLEOTIDE SEQUENCE [LARGE SCALE GENOMIC DNA]</scope>
</reference>
<accession>A0A1J1IZ95</accession>
<dbReference type="SMART" id="SM00718">
    <property type="entry name" value="DM4_12"/>
    <property type="match status" value="1"/>
</dbReference>
<dbReference type="PANTHER" id="PTHR21253:SF0">
    <property type="entry name" value="F-BOX ONLY PROTEIN 11-RELATED"/>
    <property type="match status" value="1"/>
</dbReference>
<dbReference type="OrthoDB" id="8180611at2759"/>
<gene>
    <name evidence="1" type="ORF">CLUMA_CG018208</name>
</gene>
<dbReference type="EMBL" id="CVRI01000064">
    <property type="protein sequence ID" value="CRL05603.1"/>
    <property type="molecule type" value="Genomic_DNA"/>
</dbReference>
<evidence type="ECO:0000313" key="2">
    <source>
        <dbReference type="Proteomes" id="UP000183832"/>
    </source>
</evidence>
<sequence>MERSSIDVKSCLLRMICEAQNFLLPPGYSMFQDMLRIVFTVPIRDDLKDDYSNAMREAKDQDCFKVYSERCPISILAFLLYSKH</sequence>
<organism evidence="1 2">
    <name type="scientific">Clunio marinus</name>
    <dbReference type="NCBI Taxonomy" id="568069"/>
    <lineage>
        <taxon>Eukaryota</taxon>
        <taxon>Metazoa</taxon>
        <taxon>Ecdysozoa</taxon>
        <taxon>Arthropoda</taxon>
        <taxon>Hexapoda</taxon>
        <taxon>Insecta</taxon>
        <taxon>Pterygota</taxon>
        <taxon>Neoptera</taxon>
        <taxon>Endopterygota</taxon>
        <taxon>Diptera</taxon>
        <taxon>Nematocera</taxon>
        <taxon>Chironomoidea</taxon>
        <taxon>Chironomidae</taxon>
        <taxon>Clunio</taxon>
    </lineage>
</organism>
<dbReference type="Proteomes" id="UP000183832">
    <property type="component" value="Unassembled WGS sequence"/>
</dbReference>